<reference evidence="2 3" key="1">
    <citation type="submission" date="2014-10" db="EMBL/GenBank/DDBJ databases">
        <title>Genome sequence of Novosphingobium malaysiense MUSC 273(T).</title>
        <authorList>
            <person name="Lee L.-H."/>
        </authorList>
    </citation>
    <scope>NUCLEOTIDE SEQUENCE [LARGE SCALE GENOMIC DNA]</scope>
    <source>
        <strain evidence="2 3">MUSC 273</strain>
    </source>
</reference>
<protein>
    <submittedName>
        <fullName evidence="2">Uncharacterized protein</fullName>
    </submittedName>
</protein>
<evidence type="ECO:0000256" key="1">
    <source>
        <dbReference type="SAM" id="MobiDB-lite"/>
    </source>
</evidence>
<keyword evidence="3" id="KW-1185">Reference proteome</keyword>
<evidence type="ECO:0000313" key="2">
    <source>
        <dbReference type="EMBL" id="KHK92052.1"/>
    </source>
</evidence>
<dbReference type="AlphaFoldDB" id="A0A0B1ZS79"/>
<feature type="region of interest" description="Disordered" evidence="1">
    <location>
        <begin position="17"/>
        <end position="50"/>
    </location>
</feature>
<gene>
    <name evidence="2" type="ORF">LK12_14125</name>
</gene>
<dbReference type="Proteomes" id="UP000031057">
    <property type="component" value="Unassembled WGS sequence"/>
</dbReference>
<name>A0A0B1ZS79_9SPHN</name>
<sequence length="172" mass="18002">MPLTALSTAMLLAACVPQPPAPSPSPVRSQAPRPAPTPTPAPQPVEPTTDWRDMAATPGDWTWGRTATGSQATFAGGLFSMRCNEARQTVTLLRASNEAGAQVPMSISTTEGTRALVAIPVPGGIAVSLDARDSLLDAMAFSRGRFAVEAAGSAPLYIPSWTEISRIIEDCR</sequence>
<feature type="compositionally biased region" description="Pro residues" evidence="1">
    <location>
        <begin position="33"/>
        <end position="45"/>
    </location>
</feature>
<dbReference type="EMBL" id="JTDI01000003">
    <property type="protein sequence ID" value="KHK92052.1"/>
    <property type="molecule type" value="Genomic_DNA"/>
</dbReference>
<dbReference type="STRING" id="1348853.LK12_14125"/>
<comment type="caution">
    <text evidence="2">The sequence shown here is derived from an EMBL/GenBank/DDBJ whole genome shotgun (WGS) entry which is preliminary data.</text>
</comment>
<evidence type="ECO:0000313" key="3">
    <source>
        <dbReference type="Proteomes" id="UP000031057"/>
    </source>
</evidence>
<accession>A0A0B1ZS79</accession>
<proteinExistence type="predicted"/>
<organism evidence="2 3">
    <name type="scientific">Novosphingobium malaysiense</name>
    <dbReference type="NCBI Taxonomy" id="1348853"/>
    <lineage>
        <taxon>Bacteria</taxon>
        <taxon>Pseudomonadati</taxon>
        <taxon>Pseudomonadota</taxon>
        <taxon>Alphaproteobacteria</taxon>
        <taxon>Sphingomonadales</taxon>
        <taxon>Sphingomonadaceae</taxon>
        <taxon>Novosphingobium</taxon>
    </lineage>
</organism>